<evidence type="ECO:0000256" key="2">
    <source>
        <dbReference type="SAM" id="MobiDB-lite"/>
    </source>
</evidence>
<organism evidence="3 4">
    <name type="scientific">Pseudoduganella violacea</name>
    <dbReference type="NCBI Taxonomy" id="1715466"/>
    <lineage>
        <taxon>Bacteria</taxon>
        <taxon>Pseudomonadati</taxon>
        <taxon>Pseudomonadota</taxon>
        <taxon>Betaproteobacteria</taxon>
        <taxon>Burkholderiales</taxon>
        <taxon>Oxalobacteraceae</taxon>
        <taxon>Telluria group</taxon>
        <taxon>Pseudoduganella</taxon>
    </lineage>
</organism>
<feature type="region of interest" description="Disordered" evidence="2">
    <location>
        <begin position="396"/>
        <end position="428"/>
    </location>
</feature>
<dbReference type="InterPro" id="IPR021242">
    <property type="entry name" value="DUF2799"/>
</dbReference>
<dbReference type="PROSITE" id="PS51257">
    <property type="entry name" value="PROKAR_LIPOPROTEIN"/>
    <property type="match status" value="1"/>
</dbReference>
<proteinExistence type="predicted"/>
<comment type="caution">
    <text evidence="3">The sequence shown here is derived from an EMBL/GenBank/DDBJ whole genome shotgun (WGS) entry which is preliminary data.</text>
</comment>
<keyword evidence="1" id="KW-0175">Coiled coil</keyword>
<evidence type="ECO:0000256" key="1">
    <source>
        <dbReference type="SAM" id="Coils"/>
    </source>
</evidence>
<sequence length="465" mass="52945">MHFPIRLLTPFILGLPLLLSGCQSTMQRIADCKAGDWRVIGEKDGAAGEKAEYAERKQFCESYDSKAAGADPAAAYTAGWAQGNWDFWFARGATDGRAAKTISSYDQHLVSEEVRKKETPPGKPAYEVGWMQGNTDYWNGIGKRKGAEGLPLSVKEESRGQAEAMHIRFDEAGFTTGWQAGNHTFWSDAGFSDARSGVPDRELAVRAAKAKAAGVLVREDAYRSAWNAEIVNYWKNLGTQDATSGKDFAMRRTEANQRGLKVLESEYRQAWEKRLAEYWTQAGHDDGYGKPFMLDQRMANAPRDGVFVIARTRELYIQAWQARNAQYCNPDNAFDFGRRGEPMAIDVCAAPIQNQLKRALVSGRDYEVAAARYNEAVSRADDLAHRLHDGRKRLDRLGREIRSEQERKDRPNNEETAKQDRRRERERRDLLDYLSDTDQHLHEANRRADRHRREMEGLRRDIYLN</sequence>
<evidence type="ECO:0008006" key="5">
    <source>
        <dbReference type="Google" id="ProtNLM"/>
    </source>
</evidence>
<reference evidence="3 4" key="1">
    <citation type="submission" date="2020-08" db="EMBL/GenBank/DDBJ databases">
        <title>Genomic Encyclopedia of Type Strains, Phase III (KMG-III): the genomes of soil and plant-associated and newly described type strains.</title>
        <authorList>
            <person name="Whitman W."/>
        </authorList>
    </citation>
    <scope>NUCLEOTIDE SEQUENCE [LARGE SCALE GENOMIC DNA]</scope>
    <source>
        <strain evidence="3 4">CECT 8897</strain>
    </source>
</reference>
<dbReference type="Pfam" id="PF10973">
    <property type="entry name" value="DUF2799"/>
    <property type="match status" value="1"/>
</dbReference>
<accession>A0A7W5FWK7</accession>
<dbReference type="AlphaFoldDB" id="A0A7W5FWK7"/>
<keyword evidence="4" id="KW-1185">Reference proteome</keyword>
<protein>
    <recommendedName>
        <fullName evidence="5">DUF2799 domain-containing protein</fullName>
    </recommendedName>
</protein>
<dbReference type="Proteomes" id="UP000541535">
    <property type="component" value="Unassembled WGS sequence"/>
</dbReference>
<dbReference type="RefSeq" id="WP_183443789.1">
    <property type="nucleotide sequence ID" value="NZ_JACHXD010000024.1"/>
</dbReference>
<evidence type="ECO:0000313" key="3">
    <source>
        <dbReference type="EMBL" id="MBB3122120.1"/>
    </source>
</evidence>
<gene>
    <name evidence="3" type="ORF">FHS03_005217</name>
</gene>
<name>A0A7W5FWK7_9BURK</name>
<dbReference type="EMBL" id="JACHXD010000024">
    <property type="protein sequence ID" value="MBB3122120.1"/>
    <property type="molecule type" value="Genomic_DNA"/>
</dbReference>
<evidence type="ECO:0000313" key="4">
    <source>
        <dbReference type="Proteomes" id="UP000541535"/>
    </source>
</evidence>
<feature type="coiled-coil region" evidence="1">
    <location>
        <begin position="434"/>
        <end position="461"/>
    </location>
</feature>